<reference evidence="1" key="1">
    <citation type="submission" date="2014-09" db="EMBL/GenBank/DDBJ databases">
        <authorList>
            <person name="Magalhaes I.L.F."/>
            <person name="Oliveira U."/>
            <person name="Santos F.R."/>
            <person name="Vidigal T.H.D.A."/>
            <person name="Brescovit A.D."/>
            <person name="Santos A.J."/>
        </authorList>
    </citation>
    <scope>NUCLEOTIDE SEQUENCE</scope>
    <source>
        <tissue evidence="1">Shoot tissue taken approximately 20 cm above the soil surface</tissue>
    </source>
</reference>
<dbReference type="EMBL" id="GBRH01173439">
    <property type="protein sequence ID" value="JAE24457.1"/>
    <property type="molecule type" value="Transcribed_RNA"/>
</dbReference>
<protein>
    <submittedName>
        <fullName evidence="1">Uncharacterized protein</fullName>
    </submittedName>
</protein>
<accession>A0A0A9GIZ0</accession>
<sequence>MAWAASGASGATRSRVRILCSDESAAPVMGAPVSLDRTTSRKGRR</sequence>
<name>A0A0A9GIZ0_ARUDO</name>
<reference evidence="1" key="2">
    <citation type="journal article" date="2015" name="Data Brief">
        <title>Shoot transcriptome of the giant reed, Arundo donax.</title>
        <authorList>
            <person name="Barrero R.A."/>
            <person name="Guerrero F.D."/>
            <person name="Moolhuijzen P."/>
            <person name="Goolsby J.A."/>
            <person name="Tidwell J."/>
            <person name="Bellgard S.E."/>
            <person name="Bellgard M.I."/>
        </authorList>
    </citation>
    <scope>NUCLEOTIDE SEQUENCE</scope>
    <source>
        <tissue evidence="1">Shoot tissue taken approximately 20 cm above the soil surface</tissue>
    </source>
</reference>
<evidence type="ECO:0000313" key="1">
    <source>
        <dbReference type="EMBL" id="JAE24457.1"/>
    </source>
</evidence>
<dbReference type="AlphaFoldDB" id="A0A0A9GIZ0"/>
<organism evidence="1">
    <name type="scientific">Arundo donax</name>
    <name type="common">Giant reed</name>
    <name type="synonym">Donax arundinaceus</name>
    <dbReference type="NCBI Taxonomy" id="35708"/>
    <lineage>
        <taxon>Eukaryota</taxon>
        <taxon>Viridiplantae</taxon>
        <taxon>Streptophyta</taxon>
        <taxon>Embryophyta</taxon>
        <taxon>Tracheophyta</taxon>
        <taxon>Spermatophyta</taxon>
        <taxon>Magnoliopsida</taxon>
        <taxon>Liliopsida</taxon>
        <taxon>Poales</taxon>
        <taxon>Poaceae</taxon>
        <taxon>PACMAD clade</taxon>
        <taxon>Arundinoideae</taxon>
        <taxon>Arundineae</taxon>
        <taxon>Arundo</taxon>
    </lineage>
</organism>
<proteinExistence type="predicted"/>